<evidence type="ECO:0000313" key="1">
    <source>
        <dbReference type="EMBL" id="KAG9478842.1"/>
    </source>
</evidence>
<protein>
    <submittedName>
        <fullName evidence="1">Uncharacterized protein</fullName>
    </submittedName>
</protein>
<keyword evidence="2" id="KW-1185">Reference proteome</keyword>
<dbReference type="AlphaFoldDB" id="A0A8J6EZW1"/>
<dbReference type="Proteomes" id="UP000770717">
    <property type="component" value="Unassembled WGS sequence"/>
</dbReference>
<gene>
    <name evidence="1" type="ORF">GDO78_012480</name>
</gene>
<organism evidence="1 2">
    <name type="scientific">Eleutherodactylus coqui</name>
    <name type="common">Puerto Rican coqui</name>
    <dbReference type="NCBI Taxonomy" id="57060"/>
    <lineage>
        <taxon>Eukaryota</taxon>
        <taxon>Metazoa</taxon>
        <taxon>Chordata</taxon>
        <taxon>Craniata</taxon>
        <taxon>Vertebrata</taxon>
        <taxon>Euteleostomi</taxon>
        <taxon>Amphibia</taxon>
        <taxon>Batrachia</taxon>
        <taxon>Anura</taxon>
        <taxon>Neobatrachia</taxon>
        <taxon>Hyloidea</taxon>
        <taxon>Eleutherodactylidae</taxon>
        <taxon>Eleutherodactylinae</taxon>
        <taxon>Eleutherodactylus</taxon>
        <taxon>Eleutherodactylus</taxon>
    </lineage>
</organism>
<reference evidence="1" key="1">
    <citation type="thesis" date="2020" institute="ProQuest LLC" country="789 East Eisenhower Parkway, Ann Arbor, MI, USA">
        <title>Comparative Genomics and Chromosome Evolution.</title>
        <authorList>
            <person name="Mudd A.B."/>
        </authorList>
    </citation>
    <scope>NUCLEOTIDE SEQUENCE</scope>
    <source>
        <strain evidence="1">HN-11 Male</strain>
        <tissue evidence="1">Kidney and liver</tissue>
    </source>
</reference>
<proteinExistence type="predicted"/>
<evidence type="ECO:0000313" key="2">
    <source>
        <dbReference type="Proteomes" id="UP000770717"/>
    </source>
</evidence>
<name>A0A8J6EZW1_ELECQ</name>
<comment type="caution">
    <text evidence="1">The sequence shown here is derived from an EMBL/GenBank/DDBJ whole genome shotgun (WGS) entry which is preliminary data.</text>
</comment>
<dbReference type="EMBL" id="WNTK01000008">
    <property type="protein sequence ID" value="KAG9478842.1"/>
    <property type="molecule type" value="Genomic_DNA"/>
</dbReference>
<sequence>MIHSRVWSIEGDDPNVVEFIENVNISLLGLGSKTGGECNAASHCAEVHIRTGKYVQYFILCSKEKPLNLHSLSLFSCHHDFLVCIRHLCKYMGYFYNAEYVISKCFLFNPGMIMVYCYWKSFLLPYYCALCLQ</sequence>
<accession>A0A8J6EZW1</accession>